<name>A0A2K9LMC8_9GAMM</name>
<dbReference type="AlphaFoldDB" id="A0A2K9LMC8"/>
<reference evidence="2" key="1">
    <citation type="submission" date="2017-08" db="EMBL/GenBank/DDBJ databases">
        <title>Direct submision.</title>
        <authorList>
            <person name="Kim S.-J."/>
            <person name="Rhee S.-K."/>
        </authorList>
    </citation>
    <scope>NUCLEOTIDE SEQUENCE [LARGE SCALE GENOMIC DNA]</scope>
    <source>
        <strain evidence="2">GI5</strain>
    </source>
</reference>
<evidence type="ECO:0000313" key="2">
    <source>
        <dbReference type="Proteomes" id="UP000235116"/>
    </source>
</evidence>
<dbReference type="KEGG" id="kak:Kalk_13875"/>
<dbReference type="InterPro" id="IPR009367">
    <property type="entry name" value="Elm1-like"/>
</dbReference>
<evidence type="ECO:0000313" key="1">
    <source>
        <dbReference type="EMBL" id="AUM13442.1"/>
    </source>
</evidence>
<protein>
    <recommendedName>
        <fullName evidence="3">Nucleoside-diphosphate sugar epimerase</fullName>
    </recommendedName>
</protein>
<proteinExistence type="predicted"/>
<dbReference type="EMBL" id="CP022684">
    <property type="protein sequence ID" value="AUM13442.1"/>
    <property type="molecule type" value="Genomic_DNA"/>
</dbReference>
<keyword evidence="2" id="KW-1185">Reference proteome</keyword>
<evidence type="ECO:0008006" key="3">
    <source>
        <dbReference type="Google" id="ProtNLM"/>
    </source>
</evidence>
<dbReference type="Proteomes" id="UP000235116">
    <property type="component" value="Chromosome"/>
</dbReference>
<sequence length="304" mass="34622">MTSASPRVLWIVTDEKPGHRSQQEGLVERLQALAPFEVHWVNVDSLSIAWLDVILRRRVRADLPQPDWILGAGAGTHSLILKLKRIFRAKTILLMRGAFPMALFDANITPVHDNPPKRSNVLPTIGVMNPVTPRYEGRDRNTGTFLIGGTNDHYQWDDAVIIEQVEQICRAQPQVQWLLTDSRRTPEAFLPALAMKSLPNLKLISHKDTQRGFIKQQLDTTGQLWVTRDSVSMVYECITSGAPTGLLDMKPLRQSRVVKDMNKLLGQKWVRDYAEWNVTQSLPETETKLWEADRGARWLLAYLT</sequence>
<accession>A0A2K9LMC8</accession>
<dbReference type="OrthoDB" id="1865at2"/>
<organism evidence="1 2">
    <name type="scientific">Ketobacter alkanivorans</name>
    <dbReference type="NCBI Taxonomy" id="1917421"/>
    <lineage>
        <taxon>Bacteria</taxon>
        <taxon>Pseudomonadati</taxon>
        <taxon>Pseudomonadota</taxon>
        <taxon>Gammaproteobacteria</taxon>
        <taxon>Pseudomonadales</taxon>
        <taxon>Ketobacteraceae</taxon>
        <taxon>Ketobacter</taxon>
    </lineage>
</organism>
<dbReference type="RefSeq" id="WP_101894820.1">
    <property type="nucleotide sequence ID" value="NZ_CP022684.1"/>
</dbReference>
<gene>
    <name evidence="1" type="ORF">Kalk_13875</name>
</gene>
<dbReference type="Pfam" id="PF06258">
    <property type="entry name" value="Mito_fiss_Elm1"/>
    <property type="match status" value="1"/>
</dbReference>